<comment type="caution">
    <text evidence="2">The sequence shown here is derived from an EMBL/GenBank/DDBJ whole genome shotgun (WGS) entry which is preliminary data.</text>
</comment>
<evidence type="ECO:0008006" key="4">
    <source>
        <dbReference type="Google" id="ProtNLM"/>
    </source>
</evidence>
<evidence type="ECO:0000313" key="2">
    <source>
        <dbReference type="EMBL" id="TET46446.1"/>
    </source>
</evidence>
<evidence type="ECO:0000256" key="1">
    <source>
        <dbReference type="SAM" id="SignalP"/>
    </source>
</evidence>
<name>A0A523UV66_UNCT6</name>
<accession>A0A523UV66</accession>
<dbReference type="SUPFAM" id="SSF69318">
    <property type="entry name" value="Integrin alpha N-terminal domain"/>
    <property type="match status" value="1"/>
</dbReference>
<evidence type="ECO:0000313" key="3">
    <source>
        <dbReference type="Proteomes" id="UP000315525"/>
    </source>
</evidence>
<dbReference type="EMBL" id="SOJN01000052">
    <property type="protein sequence ID" value="TET46446.1"/>
    <property type="molecule type" value="Genomic_DNA"/>
</dbReference>
<protein>
    <recommendedName>
        <fullName evidence="4">VCBS repeat-containing protein</fullName>
    </recommendedName>
</protein>
<dbReference type="AlphaFoldDB" id="A0A523UV66"/>
<sequence length="168" mass="17995">MNRILMLVVPGILLSAAAVFAQAPKVTHIYPGAGISKQSITTRVYGDNFQIPLVSSVKLIRSGYPDIEADSIDVTSQVCLTCNFDLLGSSTGLYGVVVRNASGSDSLHGCFTVYSASDSPYVWVKTTVGSGSDWMYSLTVGDGNNDGEIEVYGANWGSTIYQFKWDGM</sequence>
<feature type="signal peptide" evidence="1">
    <location>
        <begin position="1"/>
        <end position="21"/>
    </location>
</feature>
<organism evidence="2 3">
    <name type="scientific">candidate division TA06 bacterium</name>
    <dbReference type="NCBI Taxonomy" id="2250710"/>
    <lineage>
        <taxon>Bacteria</taxon>
        <taxon>Bacteria division TA06</taxon>
    </lineage>
</organism>
<dbReference type="InterPro" id="IPR028994">
    <property type="entry name" value="Integrin_alpha_N"/>
</dbReference>
<feature type="non-terminal residue" evidence="2">
    <location>
        <position position="168"/>
    </location>
</feature>
<feature type="chain" id="PRO_5021816091" description="VCBS repeat-containing protein" evidence="1">
    <location>
        <begin position="22"/>
        <end position="168"/>
    </location>
</feature>
<gene>
    <name evidence="2" type="ORF">E3J62_04230</name>
</gene>
<dbReference type="Proteomes" id="UP000315525">
    <property type="component" value="Unassembled WGS sequence"/>
</dbReference>
<keyword evidence="1" id="KW-0732">Signal</keyword>
<reference evidence="2 3" key="1">
    <citation type="submission" date="2019-03" db="EMBL/GenBank/DDBJ databases">
        <title>Metabolic potential of uncultured bacteria and archaea associated with petroleum seepage in deep-sea sediments.</title>
        <authorList>
            <person name="Dong X."/>
            <person name="Hubert C."/>
        </authorList>
    </citation>
    <scope>NUCLEOTIDE SEQUENCE [LARGE SCALE GENOMIC DNA]</scope>
    <source>
        <strain evidence="2">E44_bin18</strain>
    </source>
</reference>
<proteinExistence type="predicted"/>